<dbReference type="SFLD" id="SFLDG01065">
    <property type="entry name" value="anaerobic_coproporphyrinogen-I"/>
    <property type="match status" value="1"/>
</dbReference>
<comment type="caution">
    <text evidence="7">The sequence shown here is derived from an EMBL/GenBank/DDBJ whole genome shotgun (WGS) entry which is preliminary data.</text>
</comment>
<sequence>MGVITTLTRAWLTRTFKPFHFTNEYDNMLDYQDTKGLGLYVHIPFCRSLCSFCPYCKVVYDEALAEQYIEALLKEIDMVGSTVGIDKKQVTSLYFGGGTPALLLNDIDCIIKRIERYFTITEGIGLELHPKDVTEETLAILKAAGVSKISIGIQAFQEKYLKLLGREEFDYDEMFKALKRVRFETVSMDFIFALPSQTIENIKNDIETAFNNGANHIAIYPFIDFTFTDRNFIKMSNRRKKKLLYEIVDYCKERGYVRDSIWTFSKNGTSKYSSMTRENFLGFGCSATTLLKDRFKINTFDIKEYQRRIKSDNLPTALTLNFTLRQRMVYYLFWTAYSMRVSPIDFREFFGESLERNYGFEIILARILGFVRKEKNQYIMTTKGSYYYHYYENFYTLSYIDRMWHLMKNEALPKELIIK</sequence>
<evidence type="ECO:0000256" key="1">
    <source>
        <dbReference type="ARBA" id="ARBA00017228"/>
    </source>
</evidence>
<evidence type="ECO:0000259" key="6">
    <source>
        <dbReference type="PROSITE" id="PS51918"/>
    </source>
</evidence>
<dbReference type="GO" id="GO:0051539">
    <property type="term" value="F:4 iron, 4 sulfur cluster binding"/>
    <property type="evidence" value="ECO:0007669"/>
    <property type="project" value="TreeGrafter"/>
</dbReference>
<dbReference type="RefSeq" id="WP_128705999.1">
    <property type="nucleotide sequence ID" value="NZ_RLII01000009.1"/>
</dbReference>
<evidence type="ECO:0000313" key="8">
    <source>
        <dbReference type="Proteomes" id="UP000289166"/>
    </source>
</evidence>
<dbReference type="SFLD" id="SFLDG01082">
    <property type="entry name" value="B12-binding_domain_containing"/>
    <property type="match status" value="1"/>
</dbReference>
<evidence type="ECO:0000256" key="3">
    <source>
        <dbReference type="ARBA" id="ARBA00022723"/>
    </source>
</evidence>
<dbReference type="CDD" id="cd01335">
    <property type="entry name" value="Radical_SAM"/>
    <property type="match status" value="1"/>
</dbReference>
<dbReference type="SFLD" id="SFLDS00029">
    <property type="entry name" value="Radical_SAM"/>
    <property type="match status" value="1"/>
</dbReference>
<accession>A0A4Q0I4C0</accession>
<organism evidence="7 8">
    <name type="scientific">Acetivibrio mesophilus</name>
    <dbReference type="NCBI Taxonomy" id="2487273"/>
    <lineage>
        <taxon>Bacteria</taxon>
        <taxon>Bacillati</taxon>
        <taxon>Bacillota</taxon>
        <taxon>Clostridia</taxon>
        <taxon>Eubacteriales</taxon>
        <taxon>Oscillospiraceae</taxon>
        <taxon>Acetivibrio</taxon>
    </lineage>
</organism>
<dbReference type="AlphaFoldDB" id="A0A4Q0I4C0"/>
<dbReference type="GO" id="GO:0006779">
    <property type="term" value="P:porphyrin-containing compound biosynthetic process"/>
    <property type="evidence" value="ECO:0007669"/>
    <property type="project" value="TreeGrafter"/>
</dbReference>
<dbReference type="SMART" id="SM00729">
    <property type="entry name" value="Elp3"/>
    <property type="match status" value="1"/>
</dbReference>
<dbReference type="PANTHER" id="PTHR13932:SF5">
    <property type="entry name" value="RADICAL S-ADENOSYL METHIONINE DOMAIN-CONTAINING PROTEIN 1, MITOCHONDRIAL"/>
    <property type="match status" value="1"/>
</dbReference>
<dbReference type="InterPro" id="IPR058240">
    <property type="entry name" value="rSAM_sf"/>
</dbReference>
<keyword evidence="5" id="KW-0411">Iron-sulfur</keyword>
<dbReference type="InterPro" id="IPR007197">
    <property type="entry name" value="rSAM"/>
</dbReference>
<keyword evidence="2" id="KW-0949">S-adenosyl-L-methionine</keyword>
<name>A0A4Q0I4C0_9FIRM</name>
<dbReference type="PANTHER" id="PTHR13932">
    <property type="entry name" value="COPROPORPHYRINIGEN III OXIDASE"/>
    <property type="match status" value="1"/>
</dbReference>
<dbReference type="SUPFAM" id="SSF102114">
    <property type="entry name" value="Radical SAM enzymes"/>
    <property type="match status" value="1"/>
</dbReference>
<evidence type="ECO:0000256" key="4">
    <source>
        <dbReference type="ARBA" id="ARBA00023004"/>
    </source>
</evidence>
<proteinExistence type="predicted"/>
<dbReference type="GO" id="GO:0003824">
    <property type="term" value="F:catalytic activity"/>
    <property type="evidence" value="ECO:0007669"/>
    <property type="project" value="InterPro"/>
</dbReference>
<keyword evidence="3" id="KW-0479">Metal-binding</keyword>
<dbReference type="GO" id="GO:0005737">
    <property type="term" value="C:cytoplasm"/>
    <property type="evidence" value="ECO:0007669"/>
    <property type="project" value="TreeGrafter"/>
</dbReference>
<dbReference type="OrthoDB" id="9808022at2"/>
<protein>
    <recommendedName>
        <fullName evidence="1">Heme chaperone HemW</fullName>
    </recommendedName>
</protein>
<dbReference type="InterPro" id="IPR006638">
    <property type="entry name" value="Elp3/MiaA/NifB-like_rSAM"/>
</dbReference>
<dbReference type="PROSITE" id="PS51918">
    <property type="entry name" value="RADICAL_SAM"/>
    <property type="match status" value="1"/>
</dbReference>
<dbReference type="Proteomes" id="UP000289166">
    <property type="component" value="Unassembled WGS sequence"/>
</dbReference>
<dbReference type="Gene3D" id="3.20.20.70">
    <property type="entry name" value="Aldolase class I"/>
    <property type="match status" value="1"/>
</dbReference>
<dbReference type="GO" id="GO:0046872">
    <property type="term" value="F:metal ion binding"/>
    <property type="evidence" value="ECO:0007669"/>
    <property type="project" value="UniProtKB-KW"/>
</dbReference>
<feature type="domain" description="Radical SAM core" evidence="6">
    <location>
        <begin position="31"/>
        <end position="257"/>
    </location>
</feature>
<dbReference type="EMBL" id="RLII01000009">
    <property type="protein sequence ID" value="RXE59091.1"/>
    <property type="molecule type" value="Genomic_DNA"/>
</dbReference>
<evidence type="ECO:0000313" key="7">
    <source>
        <dbReference type="EMBL" id="RXE59091.1"/>
    </source>
</evidence>
<gene>
    <name evidence="7" type="ORF">EFD62_09000</name>
</gene>
<evidence type="ECO:0000256" key="2">
    <source>
        <dbReference type="ARBA" id="ARBA00022691"/>
    </source>
</evidence>
<dbReference type="InterPro" id="IPR013785">
    <property type="entry name" value="Aldolase_TIM"/>
</dbReference>
<keyword evidence="4" id="KW-0408">Iron</keyword>
<reference evidence="8" key="1">
    <citation type="submission" date="2018-11" db="EMBL/GenBank/DDBJ databases">
        <title>Genome sequencing of a novel mesophilic and cellulolytic organism within the genus Hungateiclostridium.</title>
        <authorList>
            <person name="Rettenmaier R."/>
            <person name="Liebl W."/>
            <person name="Zverlov V."/>
        </authorList>
    </citation>
    <scope>NUCLEOTIDE SEQUENCE [LARGE SCALE GENOMIC DNA]</scope>
    <source>
        <strain evidence="8">N2K1</strain>
    </source>
</reference>
<keyword evidence="8" id="KW-1185">Reference proteome</keyword>
<dbReference type="Pfam" id="PF04055">
    <property type="entry name" value="Radical_SAM"/>
    <property type="match status" value="1"/>
</dbReference>
<dbReference type="InterPro" id="IPR034505">
    <property type="entry name" value="Coproporphyrinogen-III_oxidase"/>
</dbReference>
<evidence type="ECO:0000256" key="5">
    <source>
        <dbReference type="ARBA" id="ARBA00023014"/>
    </source>
</evidence>